<name>A0A6S7KLH7_PARCT</name>
<comment type="subcellular location">
    <subcellularLocation>
        <location evidence="1">Membrane</location>
        <topology evidence="1">Single-pass membrane protein</topology>
    </subcellularLocation>
</comment>
<dbReference type="Pfam" id="PF00028">
    <property type="entry name" value="Cadherin"/>
    <property type="match status" value="1"/>
</dbReference>
<dbReference type="EMBL" id="CACRXK020037343">
    <property type="protein sequence ID" value="CAB4045028.1"/>
    <property type="molecule type" value="Genomic_DNA"/>
</dbReference>
<evidence type="ECO:0000256" key="9">
    <source>
        <dbReference type="ARBA" id="ARBA00023157"/>
    </source>
</evidence>
<evidence type="ECO:0000256" key="4">
    <source>
        <dbReference type="ARBA" id="ARBA00022729"/>
    </source>
</evidence>
<evidence type="ECO:0000313" key="11">
    <source>
        <dbReference type="EMBL" id="CAB4045028.1"/>
    </source>
</evidence>
<proteinExistence type="predicted"/>
<dbReference type="PANTHER" id="PTHR24026">
    <property type="entry name" value="FAT ATYPICAL CADHERIN-RELATED"/>
    <property type="match status" value="1"/>
</dbReference>
<keyword evidence="7" id="KW-1133">Transmembrane helix</keyword>
<dbReference type="PRINTS" id="PR00205">
    <property type="entry name" value="CADHERIN"/>
</dbReference>
<keyword evidence="2" id="KW-0245">EGF-like domain</keyword>
<keyword evidence="8" id="KW-0472">Membrane</keyword>
<dbReference type="InterPro" id="IPR002126">
    <property type="entry name" value="Cadherin-like_dom"/>
</dbReference>
<sequence length="104" mass="11705">DRGIPSLNSTTTLVVKVEDQSDQPPEFEKSSYRADIDENDPVDTKVVQTKAFDGDRGIDKPVEYVIVEGDDNHYFKIDNSTGTIYINSTIDRDVGIDFFELTVE</sequence>
<comment type="caution">
    <text evidence="11">The sequence shown here is derived from an EMBL/GenBank/DDBJ whole genome shotgun (WGS) entry which is preliminary data.</text>
</comment>
<dbReference type="PANTHER" id="PTHR24026:SF126">
    <property type="entry name" value="PROTOCADHERIN FAT 4"/>
    <property type="match status" value="1"/>
</dbReference>
<evidence type="ECO:0000256" key="1">
    <source>
        <dbReference type="ARBA" id="ARBA00004167"/>
    </source>
</evidence>
<evidence type="ECO:0000256" key="7">
    <source>
        <dbReference type="ARBA" id="ARBA00022989"/>
    </source>
</evidence>
<gene>
    <name evidence="11" type="ORF">PACLA_8A089267</name>
</gene>
<dbReference type="GO" id="GO:0005509">
    <property type="term" value="F:calcium ion binding"/>
    <property type="evidence" value="ECO:0007669"/>
    <property type="project" value="UniProtKB-UniRule"/>
</dbReference>
<feature type="non-terminal residue" evidence="11">
    <location>
        <position position="1"/>
    </location>
</feature>
<dbReference type="Proteomes" id="UP001152795">
    <property type="component" value="Unassembled WGS sequence"/>
</dbReference>
<dbReference type="Gene3D" id="2.60.40.60">
    <property type="entry name" value="Cadherins"/>
    <property type="match status" value="2"/>
</dbReference>
<dbReference type="PROSITE" id="PS50268">
    <property type="entry name" value="CADHERIN_2"/>
    <property type="match status" value="2"/>
</dbReference>
<evidence type="ECO:0000256" key="5">
    <source>
        <dbReference type="ARBA" id="ARBA00022737"/>
    </source>
</evidence>
<evidence type="ECO:0000256" key="8">
    <source>
        <dbReference type="ARBA" id="ARBA00023136"/>
    </source>
</evidence>
<dbReference type="OrthoDB" id="6252479at2759"/>
<feature type="compositionally biased region" description="Polar residues" evidence="10">
    <location>
        <begin position="1"/>
        <end position="13"/>
    </location>
</feature>
<keyword evidence="11" id="KW-0675">Receptor</keyword>
<dbReference type="CDD" id="cd11304">
    <property type="entry name" value="Cadherin_repeat"/>
    <property type="match status" value="1"/>
</dbReference>
<organism evidence="11 12">
    <name type="scientific">Paramuricea clavata</name>
    <name type="common">Red gorgonian</name>
    <name type="synonym">Violescent sea-whip</name>
    <dbReference type="NCBI Taxonomy" id="317549"/>
    <lineage>
        <taxon>Eukaryota</taxon>
        <taxon>Metazoa</taxon>
        <taxon>Cnidaria</taxon>
        <taxon>Anthozoa</taxon>
        <taxon>Octocorallia</taxon>
        <taxon>Malacalcyonacea</taxon>
        <taxon>Plexauridae</taxon>
        <taxon>Paramuricea</taxon>
    </lineage>
</organism>
<dbReference type="AlphaFoldDB" id="A0A6S7KLH7"/>
<evidence type="ECO:0000256" key="6">
    <source>
        <dbReference type="ARBA" id="ARBA00022837"/>
    </source>
</evidence>
<evidence type="ECO:0000256" key="2">
    <source>
        <dbReference type="ARBA" id="ARBA00022536"/>
    </source>
</evidence>
<keyword evidence="9" id="KW-1015">Disulfide bond</keyword>
<reference evidence="11" key="1">
    <citation type="submission" date="2020-04" db="EMBL/GenBank/DDBJ databases">
        <authorList>
            <person name="Alioto T."/>
            <person name="Alioto T."/>
            <person name="Gomez Garrido J."/>
        </authorList>
    </citation>
    <scope>NUCLEOTIDE SEQUENCE</scope>
    <source>
        <strain evidence="11">A484AB</strain>
    </source>
</reference>
<dbReference type="InterPro" id="IPR015919">
    <property type="entry name" value="Cadherin-like_sf"/>
</dbReference>
<accession>A0A6S7KLH7</accession>
<dbReference type="GO" id="GO:0007156">
    <property type="term" value="P:homophilic cell adhesion via plasma membrane adhesion molecules"/>
    <property type="evidence" value="ECO:0007669"/>
    <property type="project" value="InterPro"/>
</dbReference>
<keyword evidence="6" id="KW-0106">Calcium</keyword>
<keyword evidence="4" id="KW-0732">Signal</keyword>
<dbReference type="FunFam" id="2.60.40.60:FF:000058">
    <property type="entry name" value="FAT atypical cadherin 3"/>
    <property type="match status" value="1"/>
</dbReference>
<protein>
    <submittedName>
        <fullName evidence="11">Cadherin EGF LAG seven-pass G-type receptor 1-like</fullName>
    </submittedName>
</protein>
<dbReference type="SUPFAM" id="SSF49313">
    <property type="entry name" value="Cadherin-like"/>
    <property type="match status" value="1"/>
</dbReference>
<feature type="region of interest" description="Disordered" evidence="10">
    <location>
        <begin position="1"/>
        <end position="28"/>
    </location>
</feature>
<evidence type="ECO:0000256" key="10">
    <source>
        <dbReference type="SAM" id="MobiDB-lite"/>
    </source>
</evidence>
<dbReference type="GO" id="GO:0005886">
    <property type="term" value="C:plasma membrane"/>
    <property type="evidence" value="ECO:0007669"/>
    <property type="project" value="UniProtKB-SubCell"/>
</dbReference>
<evidence type="ECO:0000313" key="12">
    <source>
        <dbReference type="Proteomes" id="UP001152795"/>
    </source>
</evidence>
<feature type="non-terminal residue" evidence="11">
    <location>
        <position position="104"/>
    </location>
</feature>
<keyword evidence="3" id="KW-0812">Transmembrane</keyword>
<keyword evidence="5" id="KW-0677">Repeat</keyword>
<keyword evidence="12" id="KW-1185">Reference proteome</keyword>
<evidence type="ECO:0000256" key="3">
    <source>
        <dbReference type="ARBA" id="ARBA00022692"/>
    </source>
</evidence>